<evidence type="ECO:0000256" key="1">
    <source>
        <dbReference type="SAM" id="SignalP"/>
    </source>
</evidence>
<evidence type="ECO:0000313" key="3">
    <source>
        <dbReference type="Proteomes" id="UP000321110"/>
    </source>
</evidence>
<evidence type="ECO:0008006" key="4">
    <source>
        <dbReference type="Google" id="ProtNLM"/>
    </source>
</evidence>
<dbReference type="Proteomes" id="UP000321110">
    <property type="component" value="Unassembled WGS sequence"/>
</dbReference>
<feature type="chain" id="PRO_5022837551" description="DUF4352 domain-containing protein" evidence="1">
    <location>
        <begin position="23"/>
        <end position="182"/>
    </location>
</feature>
<dbReference type="EMBL" id="SSFO01000217">
    <property type="protein sequence ID" value="TXI30728.1"/>
    <property type="molecule type" value="Genomic_DNA"/>
</dbReference>
<accession>A0A5C7W315</accession>
<feature type="signal peptide" evidence="1">
    <location>
        <begin position="1"/>
        <end position="22"/>
    </location>
</feature>
<evidence type="ECO:0000313" key="2">
    <source>
        <dbReference type="EMBL" id="TXI30728.1"/>
    </source>
</evidence>
<proteinExistence type="predicted"/>
<comment type="caution">
    <text evidence="2">The sequence shown here is derived from an EMBL/GenBank/DDBJ whole genome shotgun (WGS) entry which is preliminary data.</text>
</comment>
<keyword evidence="1" id="KW-0732">Signal</keyword>
<reference evidence="2 3" key="1">
    <citation type="submission" date="2018-09" db="EMBL/GenBank/DDBJ databases">
        <title>Metagenome Assembled Genomes from an Advanced Water Purification Facility.</title>
        <authorList>
            <person name="Stamps B.W."/>
            <person name="Spear J.R."/>
        </authorList>
    </citation>
    <scope>NUCLEOTIDE SEQUENCE [LARGE SCALE GENOMIC DNA]</scope>
    <source>
        <strain evidence="2">Bin_52_1</strain>
    </source>
</reference>
<gene>
    <name evidence="2" type="ORF">E6Q69_13005</name>
</gene>
<dbReference type="AlphaFoldDB" id="A0A5C7W315"/>
<sequence length="182" mass="18836">MNRISPLAIALALALSAPAALADEAAASEPSTIKDSAKAAVSTAITAGKNLLGGVSDGVTEGRVEAQGADGSIVVSNLEQLDGQVSVELLKVETVDDGNLSALLGFKNTTDKPLRLINLRQTGALLAIDQEGYSSAPLPGLLNPDDVTVPAKTGVRQKFIFEGPTATVTSIRLWGRDFEVKQ</sequence>
<name>A0A5C7W315_AQUAC</name>
<protein>
    <recommendedName>
        <fullName evidence="4">DUF4352 domain-containing protein</fullName>
    </recommendedName>
</protein>
<organism evidence="2 3">
    <name type="scientific">Aquipseudomonas alcaligenes</name>
    <name type="common">Pseudomonas alcaligenes</name>
    <dbReference type="NCBI Taxonomy" id="43263"/>
    <lineage>
        <taxon>Bacteria</taxon>
        <taxon>Pseudomonadati</taxon>
        <taxon>Pseudomonadota</taxon>
        <taxon>Gammaproteobacteria</taxon>
        <taxon>Pseudomonadales</taxon>
        <taxon>Pseudomonadaceae</taxon>
        <taxon>Aquipseudomonas</taxon>
    </lineage>
</organism>